<evidence type="ECO:0000256" key="3">
    <source>
        <dbReference type="ARBA" id="ARBA00022989"/>
    </source>
</evidence>
<dbReference type="EMBL" id="JAULSV010000001">
    <property type="protein sequence ID" value="KAK0655602.1"/>
    <property type="molecule type" value="Genomic_DNA"/>
</dbReference>
<comment type="subcellular location">
    <subcellularLocation>
        <location evidence="1">Membrane</location>
        <topology evidence="1">Single-pass membrane protein</topology>
    </subcellularLocation>
</comment>
<keyword evidence="3" id="KW-1133">Transmembrane helix</keyword>
<evidence type="ECO:0000256" key="5">
    <source>
        <dbReference type="ARBA" id="ARBA00023136"/>
    </source>
</evidence>
<dbReference type="InterPro" id="IPR021765">
    <property type="entry name" value="UstYa-like"/>
</dbReference>
<dbReference type="GO" id="GO:0043386">
    <property type="term" value="P:mycotoxin biosynthetic process"/>
    <property type="evidence" value="ECO:0007669"/>
    <property type="project" value="InterPro"/>
</dbReference>
<keyword evidence="6" id="KW-0325">Glycoprotein</keyword>
<dbReference type="Proteomes" id="UP001174936">
    <property type="component" value="Unassembled WGS sequence"/>
</dbReference>
<sequence>MKEASGLAKHHVKRAKKYGGGLFVNVEGLHHLHCLNLLRKSLYFNHEYYGAINDDAFGVVRGKTHGYPKPMDTQTPWG</sequence>
<name>A0AA39YPZ5_9PEZI</name>
<evidence type="ECO:0000256" key="1">
    <source>
        <dbReference type="ARBA" id="ARBA00004167"/>
    </source>
</evidence>
<keyword evidence="4" id="KW-0843">Virulence</keyword>
<evidence type="ECO:0000256" key="7">
    <source>
        <dbReference type="ARBA" id="ARBA00035112"/>
    </source>
</evidence>
<evidence type="ECO:0000313" key="9">
    <source>
        <dbReference type="Proteomes" id="UP001174936"/>
    </source>
</evidence>
<dbReference type="AlphaFoldDB" id="A0AA39YPZ5"/>
<accession>A0AA39YPZ5</accession>
<comment type="caution">
    <text evidence="8">The sequence shown here is derived from an EMBL/GenBank/DDBJ whole genome shotgun (WGS) entry which is preliminary data.</text>
</comment>
<keyword evidence="5" id="KW-0472">Membrane</keyword>
<evidence type="ECO:0000256" key="2">
    <source>
        <dbReference type="ARBA" id="ARBA00022692"/>
    </source>
</evidence>
<organism evidence="8 9">
    <name type="scientific">Cercophora newfieldiana</name>
    <dbReference type="NCBI Taxonomy" id="92897"/>
    <lineage>
        <taxon>Eukaryota</taxon>
        <taxon>Fungi</taxon>
        <taxon>Dikarya</taxon>
        <taxon>Ascomycota</taxon>
        <taxon>Pezizomycotina</taxon>
        <taxon>Sordariomycetes</taxon>
        <taxon>Sordariomycetidae</taxon>
        <taxon>Sordariales</taxon>
        <taxon>Lasiosphaeriaceae</taxon>
        <taxon>Cercophora</taxon>
    </lineage>
</organism>
<evidence type="ECO:0000313" key="8">
    <source>
        <dbReference type="EMBL" id="KAK0655602.1"/>
    </source>
</evidence>
<evidence type="ECO:0000256" key="4">
    <source>
        <dbReference type="ARBA" id="ARBA00023026"/>
    </source>
</evidence>
<dbReference type="GO" id="GO:0016020">
    <property type="term" value="C:membrane"/>
    <property type="evidence" value="ECO:0007669"/>
    <property type="project" value="UniProtKB-SubCell"/>
</dbReference>
<comment type="similarity">
    <text evidence="7">Belongs to the ustYa family.</text>
</comment>
<reference evidence="8" key="1">
    <citation type="submission" date="2023-06" db="EMBL/GenBank/DDBJ databases">
        <title>Genome-scale phylogeny and comparative genomics of the fungal order Sordariales.</title>
        <authorList>
            <consortium name="Lawrence Berkeley National Laboratory"/>
            <person name="Hensen N."/>
            <person name="Bonometti L."/>
            <person name="Westerberg I."/>
            <person name="Brannstrom I.O."/>
            <person name="Guillou S."/>
            <person name="Cros-Aarteil S."/>
            <person name="Calhoun S."/>
            <person name="Haridas S."/>
            <person name="Kuo A."/>
            <person name="Mondo S."/>
            <person name="Pangilinan J."/>
            <person name="Riley R."/>
            <person name="Labutti K."/>
            <person name="Andreopoulos B."/>
            <person name="Lipzen A."/>
            <person name="Chen C."/>
            <person name="Yanf M."/>
            <person name="Daum C."/>
            <person name="Ng V."/>
            <person name="Clum A."/>
            <person name="Steindorff A."/>
            <person name="Ohm R."/>
            <person name="Martin F."/>
            <person name="Silar P."/>
            <person name="Natvig D."/>
            <person name="Lalanne C."/>
            <person name="Gautier V."/>
            <person name="Ament-Velasquez S.L."/>
            <person name="Kruys A."/>
            <person name="Hutchinson M.I."/>
            <person name="Powell A.J."/>
            <person name="Barry K."/>
            <person name="Miller A.N."/>
            <person name="Grigoriev I.V."/>
            <person name="Debuchy R."/>
            <person name="Gladieux P."/>
            <person name="Thoren M.H."/>
            <person name="Johannesson H."/>
        </authorList>
    </citation>
    <scope>NUCLEOTIDE SEQUENCE</scope>
    <source>
        <strain evidence="8">SMH2532-1</strain>
    </source>
</reference>
<protein>
    <submittedName>
        <fullName evidence="8">Uncharacterized protein</fullName>
    </submittedName>
</protein>
<evidence type="ECO:0000256" key="6">
    <source>
        <dbReference type="ARBA" id="ARBA00023180"/>
    </source>
</evidence>
<dbReference type="Pfam" id="PF11807">
    <property type="entry name" value="UstYa"/>
    <property type="match status" value="1"/>
</dbReference>
<proteinExistence type="inferred from homology"/>
<keyword evidence="9" id="KW-1185">Reference proteome</keyword>
<keyword evidence="2" id="KW-0812">Transmembrane</keyword>
<gene>
    <name evidence="8" type="ORF">B0T16DRAFT_451253</name>
</gene>